<dbReference type="OrthoDB" id="4178485at2"/>
<name>H8G7Q4_9PSEU</name>
<dbReference type="Proteomes" id="UP000004705">
    <property type="component" value="Chromosome"/>
</dbReference>
<dbReference type="EMBL" id="CM001466">
    <property type="protein sequence ID" value="EHY87328.1"/>
    <property type="molecule type" value="Genomic_DNA"/>
</dbReference>
<sequence length="137" mass="16376">MTHPHSDFRVAFVDFFKKTGRLRDVKPEALLARWEEFVDKCERGYPNDAQDYTNELTARDSLEQAMESEELQVFPELSKLCARVEVADARFRPMLIPDVFPRMDRKLWWARGMVRYGRKRLVESLRREYGIEIDEME</sequence>
<evidence type="ECO:0000313" key="1">
    <source>
        <dbReference type="EMBL" id="EHY87328.1"/>
    </source>
</evidence>
<dbReference type="RefSeq" id="WP_005438062.1">
    <property type="nucleotide sequence ID" value="NZ_CM001466.1"/>
</dbReference>
<reference evidence="1 2" key="1">
    <citation type="journal article" date="2012" name="Stand. Genomic Sci.">
        <title>Genome sequence of the soil bacterium Saccharomonospora azurea type strain (NA-128(T)).</title>
        <authorList>
            <person name="Klenk H.P."/>
            <person name="Held B."/>
            <person name="Lucas S."/>
            <person name="Lapidus A."/>
            <person name="Copeland A."/>
            <person name="Hammon N."/>
            <person name="Pitluck S."/>
            <person name="Goodwin L.A."/>
            <person name="Han C."/>
            <person name="Tapia R."/>
            <person name="Brambilla E.M."/>
            <person name="Potter G."/>
            <person name="Land M."/>
            <person name="Ivanova N."/>
            <person name="Rohde M."/>
            <person name="Goker M."/>
            <person name="Detter J.C."/>
            <person name="Kyrpides N.C."/>
            <person name="Woyke T."/>
        </authorList>
    </citation>
    <scope>NUCLEOTIDE SEQUENCE [LARGE SCALE GENOMIC DNA]</scope>
    <source>
        <strain evidence="1 2">NA-128</strain>
    </source>
</reference>
<dbReference type="AlphaFoldDB" id="H8G7Q4"/>
<proteinExistence type="predicted"/>
<accession>H8G7Q4</accession>
<gene>
    <name evidence="1" type="ORF">SacazDRAFT_00351</name>
</gene>
<evidence type="ECO:0000313" key="2">
    <source>
        <dbReference type="Proteomes" id="UP000004705"/>
    </source>
</evidence>
<organism evidence="1 2">
    <name type="scientific">Saccharomonospora azurea NA-128</name>
    <dbReference type="NCBI Taxonomy" id="882081"/>
    <lineage>
        <taxon>Bacteria</taxon>
        <taxon>Bacillati</taxon>
        <taxon>Actinomycetota</taxon>
        <taxon>Actinomycetes</taxon>
        <taxon>Pseudonocardiales</taxon>
        <taxon>Pseudonocardiaceae</taxon>
        <taxon>Saccharomonospora</taxon>
    </lineage>
</organism>
<protein>
    <submittedName>
        <fullName evidence="1">Uncharacterized protein</fullName>
    </submittedName>
</protein>
<keyword evidence="2" id="KW-1185">Reference proteome</keyword>
<dbReference type="HOGENOM" id="CLU_1883031_0_0_11"/>